<dbReference type="Gene3D" id="1.10.287.110">
    <property type="entry name" value="DnaJ domain"/>
    <property type="match status" value="1"/>
</dbReference>
<dbReference type="Pfam" id="PF00684">
    <property type="entry name" value="DnaJ_CXXCXGXG"/>
    <property type="match status" value="1"/>
</dbReference>
<evidence type="ECO:0000256" key="5">
    <source>
        <dbReference type="PROSITE-ProRule" id="PRU00546"/>
    </source>
</evidence>
<dbReference type="CDD" id="cd10719">
    <property type="entry name" value="DnaJ_zf"/>
    <property type="match status" value="1"/>
</dbReference>
<dbReference type="CDD" id="cd10747">
    <property type="entry name" value="DnaJ_C"/>
    <property type="match status" value="1"/>
</dbReference>
<accession>A0A1Y2HBZ2</accession>
<keyword evidence="4 5" id="KW-0862">Zinc</keyword>
<dbReference type="InterPro" id="IPR002939">
    <property type="entry name" value="DnaJ_C"/>
</dbReference>
<feature type="compositionally biased region" description="Gly residues" evidence="6">
    <location>
        <begin position="339"/>
        <end position="349"/>
    </location>
</feature>
<dbReference type="GO" id="GO:0006457">
    <property type="term" value="P:protein folding"/>
    <property type="evidence" value="ECO:0007669"/>
    <property type="project" value="InterPro"/>
</dbReference>
<feature type="domain" description="CR-type" evidence="8">
    <location>
        <begin position="101"/>
        <end position="184"/>
    </location>
</feature>
<dbReference type="GO" id="GO:0030544">
    <property type="term" value="F:Hsp70 protein binding"/>
    <property type="evidence" value="ECO:0007669"/>
    <property type="project" value="InterPro"/>
</dbReference>
<evidence type="ECO:0000259" key="7">
    <source>
        <dbReference type="PROSITE" id="PS50076"/>
    </source>
</evidence>
<keyword evidence="3 5" id="KW-0863">Zinc-finger</keyword>
<evidence type="ECO:0000259" key="8">
    <source>
        <dbReference type="PROSITE" id="PS51188"/>
    </source>
</evidence>
<dbReference type="InterPro" id="IPR036410">
    <property type="entry name" value="HSP_DnaJ_Cys-rich_dom_sf"/>
</dbReference>
<dbReference type="InterPro" id="IPR036869">
    <property type="entry name" value="J_dom_sf"/>
</dbReference>
<dbReference type="PROSITE" id="PS50076">
    <property type="entry name" value="DNAJ_2"/>
    <property type="match status" value="1"/>
</dbReference>
<dbReference type="GO" id="GO:0008270">
    <property type="term" value="F:zinc ion binding"/>
    <property type="evidence" value="ECO:0007669"/>
    <property type="project" value="UniProtKB-KW"/>
</dbReference>
<evidence type="ECO:0000256" key="3">
    <source>
        <dbReference type="ARBA" id="ARBA00022771"/>
    </source>
</evidence>
<proteinExistence type="predicted"/>
<keyword evidence="1 5" id="KW-0479">Metal-binding</keyword>
<dbReference type="SUPFAM" id="SSF57938">
    <property type="entry name" value="DnaJ/Hsp40 cysteine-rich domain"/>
    <property type="match status" value="1"/>
</dbReference>
<dbReference type="STRING" id="765915.A0A1Y2HBZ2"/>
<gene>
    <name evidence="9" type="ORF">BCR44DRAFT_1441112</name>
</gene>
<dbReference type="SUPFAM" id="SSF49493">
    <property type="entry name" value="HSP40/DnaJ peptide-binding domain"/>
    <property type="match status" value="2"/>
</dbReference>
<dbReference type="SUPFAM" id="SSF46565">
    <property type="entry name" value="Chaperone J-domain"/>
    <property type="match status" value="1"/>
</dbReference>
<dbReference type="AlphaFoldDB" id="A0A1Y2HBZ2"/>
<dbReference type="Pfam" id="PF00226">
    <property type="entry name" value="DnaJ"/>
    <property type="match status" value="1"/>
</dbReference>
<dbReference type="GO" id="GO:0051082">
    <property type="term" value="F:unfolded protein binding"/>
    <property type="evidence" value="ECO:0007669"/>
    <property type="project" value="InterPro"/>
</dbReference>
<dbReference type="FunFam" id="2.60.260.20:FF:000036">
    <property type="entry name" value="Type I HSP40 co-chaperone"/>
    <property type="match status" value="1"/>
</dbReference>
<evidence type="ECO:0000313" key="9">
    <source>
        <dbReference type="EMBL" id="ORZ32117.1"/>
    </source>
</evidence>
<protein>
    <submittedName>
        <fullName evidence="9">Uncharacterized protein</fullName>
    </submittedName>
</protein>
<evidence type="ECO:0000256" key="4">
    <source>
        <dbReference type="ARBA" id="ARBA00022833"/>
    </source>
</evidence>
<reference evidence="9 10" key="1">
    <citation type="submission" date="2016-07" db="EMBL/GenBank/DDBJ databases">
        <title>Pervasive Adenine N6-methylation of Active Genes in Fungi.</title>
        <authorList>
            <consortium name="DOE Joint Genome Institute"/>
            <person name="Mondo S.J."/>
            <person name="Dannebaum R.O."/>
            <person name="Kuo R.C."/>
            <person name="Labutti K."/>
            <person name="Haridas S."/>
            <person name="Kuo A."/>
            <person name="Salamov A."/>
            <person name="Ahrendt S.R."/>
            <person name="Lipzen A."/>
            <person name="Sullivan W."/>
            <person name="Andreopoulos W.B."/>
            <person name="Clum A."/>
            <person name="Lindquist E."/>
            <person name="Daum C."/>
            <person name="Ramamoorthy G.K."/>
            <person name="Gryganskyi A."/>
            <person name="Culley D."/>
            <person name="Magnuson J.K."/>
            <person name="James T.Y."/>
            <person name="O'Malley M.A."/>
            <person name="Stajich J.E."/>
            <person name="Spatafora J.W."/>
            <person name="Visel A."/>
            <person name="Grigoriev I.V."/>
        </authorList>
    </citation>
    <scope>NUCLEOTIDE SEQUENCE [LARGE SCALE GENOMIC DNA]</scope>
    <source>
        <strain evidence="9 10">PL171</strain>
    </source>
</reference>
<dbReference type="PROSITE" id="PS00636">
    <property type="entry name" value="DNAJ_1"/>
    <property type="match status" value="1"/>
</dbReference>
<dbReference type="SMART" id="SM00271">
    <property type="entry name" value="DnaJ"/>
    <property type="match status" value="1"/>
</dbReference>
<dbReference type="Gene3D" id="2.10.230.10">
    <property type="entry name" value="Heat shock protein DnaJ, cysteine-rich domain"/>
    <property type="match status" value="1"/>
</dbReference>
<keyword evidence="10" id="KW-1185">Reference proteome</keyword>
<dbReference type="Pfam" id="PF01556">
    <property type="entry name" value="DnaJ_C"/>
    <property type="match status" value="1"/>
</dbReference>
<feature type="region of interest" description="Disordered" evidence="6">
    <location>
        <begin position="337"/>
        <end position="376"/>
    </location>
</feature>
<evidence type="ECO:0000256" key="2">
    <source>
        <dbReference type="ARBA" id="ARBA00022737"/>
    </source>
</evidence>
<keyword evidence="2" id="KW-0677">Repeat</keyword>
<evidence type="ECO:0000256" key="6">
    <source>
        <dbReference type="SAM" id="MobiDB-lite"/>
    </source>
</evidence>
<dbReference type="PROSITE" id="PS51188">
    <property type="entry name" value="ZF_CR"/>
    <property type="match status" value="1"/>
</dbReference>
<evidence type="ECO:0000256" key="1">
    <source>
        <dbReference type="ARBA" id="ARBA00022723"/>
    </source>
</evidence>
<dbReference type="InterPro" id="IPR001623">
    <property type="entry name" value="DnaJ_domain"/>
</dbReference>
<dbReference type="CDD" id="cd06257">
    <property type="entry name" value="DnaJ"/>
    <property type="match status" value="1"/>
</dbReference>
<dbReference type="InterPro" id="IPR018253">
    <property type="entry name" value="DnaJ_domain_CS"/>
</dbReference>
<dbReference type="InterPro" id="IPR008971">
    <property type="entry name" value="HSP40/DnaJ_pept-bd"/>
</dbReference>
<feature type="zinc finger region" description="CR-type" evidence="5">
    <location>
        <begin position="101"/>
        <end position="184"/>
    </location>
</feature>
<feature type="domain" description="J" evidence="7">
    <location>
        <begin position="6"/>
        <end position="70"/>
    </location>
</feature>
<dbReference type="InterPro" id="IPR044713">
    <property type="entry name" value="DNJA1/2-like"/>
</dbReference>
<comment type="caution">
    <text evidence="9">The sequence shown here is derived from an EMBL/GenBank/DDBJ whole genome shotgun (WGS) entry which is preliminary data.</text>
</comment>
<dbReference type="InterPro" id="IPR001305">
    <property type="entry name" value="HSP_DnaJ_Cys-rich_dom"/>
</dbReference>
<dbReference type="Proteomes" id="UP000193411">
    <property type="component" value="Unassembled WGS sequence"/>
</dbReference>
<dbReference type="Gene3D" id="2.60.260.20">
    <property type="entry name" value="Urease metallochaperone UreE, N-terminal domain"/>
    <property type="match status" value="2"/>
</dbReference>
<sequence length="376" mass="41086">MVRETKYYDLLGVSPDASEADLKKAYRKLALKFRASNPGDEEAANKFKDISHAFEILSDSEKRSVYDRFGEAGLEGGAGGPRKGKDMAHVLKVSLEDLYRGKTSKLALNKTVLCPKCDGRGGKEGAVQKCAGCRGQGVRVQIRQLGPMIQQFQTPCPDCSGTGETIRDKDRCGECKGKKVTNERKILEIHIERGMKDGQKIVFREEADQQPGMLPGDVVIILEEKPHPRFKRNGAMLLMEQEVDLLTALAGGQFAVQHLDDRWLHVSIIPGEVIHPGCVKMIESEGFPTQRHHEFGDLIITFKVKFPEPSQLSPPARMPLPDLSKAEVDECVLAEPKVGAGGSAGGANGARGHMDAMDEDDDEHGHHGPGVQCASQ</sequence>
<dbReference type="PANTHER" id="PTHR43888">
    <property type="entry name" value="DNAJ-LIKE-2, ISOFORM A-RELATED"/>
    <property type="match status" value="1"/>
</dbReference>
<evidence type="ECO:0000313" key="10">
    <source>
        <dbReference type="Proteomes" id="UP000193411"/>
    </source>
</evidence>
<dbReference type="EMBL" id="MCFL01000051">
    <property type="protein sequence ID" value="ORZ32117.1"/>
    <property type="molecule type" value="Genomic_DNA"/>
</dbReference>
<organism evidence="9 10">
    <name type="scientific">Catenaria anguillulae PL171</name>
    <dbReference type="NCBI Taxonomy" id="765915"/>
    <lineage>
        <taxon>Eukaryota</taxon>
        <taxon>Fungi</taxon>
        <taxon>Fungi incertae sedis</taxon>
        <taxon>Blastocladiomycota</taxon>
        <taxon>Blastocladiomycetes</taxon>
        <taxon>Blastocladiales</taxon>
        <taxon>Catenariaceae</taxon>
        <taxon>Catenaria</taxon>
    </lineage>
</organism>
<dbReference type="FunFam" id="2.10.230.10:FF:000001">
    <property type="entry name" value="DnaJ subfamily A member 2"/>
    <property type="match status" value="1"/>
</dbReference>
<name>A0A1Y2HBZ2_9FUNG</name>
<dbReference type="PRINTS" id="PR00625">
    <property type="entry name" value="JDOMAIN"/>
</dbReference>
<dbReference type="OrthoDB" id="550424at2759"/>